<evidence type="ECO:0000256" key="7">
    <source>
        <dbReference type="SAM" id="SignalP"/>
    </source>
</evidence>
<evidence type="ECO:0000256" key="3">
    <source>
        <dbReference type="ARBA" id="ARBA00022723"/>
    </source>
</evidence>
<dbReference type="PANTHER" id="PTHR33751:SF9">
    <property type="entry name" value="CYTOCHROME C4"/>
    <property type="match status" value="1"/>
</dbReference>
<dbReference type="Pfam" id="PF00034">
    <property type="entry name" value="Cytochrom_C"/>
    <property type="match status" value="1"/>
</dbReference>
<dbReference type="AlphaFoldDB" id="A0A4Q0QL29"/>
<dbReference type="PROSITE" id="PS51007">
    <property type="entry name" value="CYTC"/>
    <property type="match status" value="2"/>
</dbReference>
<dbReference type="Gene3D" id="1.10.760.10">
    <property type="entry name" value="Cytochrome c-like domain"/>
    <property type="match status" value="2"/>
</dbReference>
<protein>
    <submittedName>
        <fullName evidence="9">Cytochrome C-binding protein</fullName>
    </submittedName>
</protein>
<organism evidence="9 10">
    <name type="scientific">Bradyrhizobium zhanjiangense</name>
    <dbReference type="NCBI Taxonomy" id="1325107"/>
    <lineage>
        <taxon>Bacteria</taxon>
        <taxon>Pseudomonadati</taxon>
        <taxon>Pseudomonadota</taxon>
        <taxon>Alphaproteobacteria</taxon>
        <taxon>Hyphomicrobiales</taxon>
        <taxon>Nitrobacteraceae</taxon>
        <taxon>Bradyrhizobium</taxon>
    </lineage>
</organism>
<feature type="chain" id="PRO_5020195472" evidence="7">
    <location>
        <begin position="23"/>
        <end position="319"/>
    </location>
</feature>
<evidence type="ECO:0000256" key="2">
    <source>
        <dbReference type="ARBA" id="ARBA00022617"/>
    </source>
</evidence>
<dbReference type="GO" id="GO:0009055">
    <property type="term" value="F:electron transfer activity"/>
    <property type="evidence" value="ECO:0007669"/>
    <property type="project" value="InterPro"/>
</dbReference>
<dbReference type="InterPro" id="IPR036909">
    <property type="entry name" value="Cyt_c-like_dom_sf"/>
</dbReference>
<keyword evidence="4" id="KW-0249">Electron transport</keyword>
<evidence type="ECO:0000313" key="10">
    <source>
        <dbReference type="Proteomes" id="UP000290174"/>
    </source>
</evidence>
<keyword evidence="5 6" id="KW-0408">Iron</keyword>
<accession>A0A4Q0QL29</accession>
<comment type="caution">
    <text evidence="9">The sequence shown here is derived from an EMBL/GenBank/DDBJ whole genome shotgun (WGS) entry which is preliminary data.</text>
</comment>
<sequence length="319" mass="34692">MRFPIALWAFAMALLTAAGARAQIQEGPPAWAYPVNPPNFQRTPDDGTIRRVPDSAAGFTLTQVRDLFAAPDWHPDDHPPMPEIVARGRKPEVFACGVCHRADGPGGPENASLFGLSAEYIIQQTAEFKTGLRTNSAPRVATDLMIKLSKAVTDQELGEAAAYFASIKPRSNIAIVETELVPRTQVRDLFLAPLDGTEKEPIGQRIIEIPENVEHFVSRDSRTRFIAYVPPGSIQKGRTLAANSDPRVRCAVCHGADLNGTAIAPGIASRSPTYMFRQLYDFKSGARKGANSELMKLVVENLSVDDMIALAAFSASLKH</sequence>
<dbReference type="InterPro" id="IPR050597">
    <property type="entry name" value="Cytochrome_c_Oxidase_Subunit"/>
</dbReference>
<feature type="domain" description="Cytochrome c" evidence="8">
    <location>
        <begin position="83"/>
        <end position="168"/>
    </location>
</feature>
<keyword evidence="7" id="KW-0732">Signal</keyword>
<dbReference type="GO" id="GO:0020037">
    <property type="term" value="F:heme binding"/>
    <property type="evidence" value="ECO:0007669"/>
    <property type="project" value="InterPro"/>
</dbReference>
<dbReference type="Proteomes" id="UP000290174">
    <property type="component" value="Unassembled WGS sequence"/>
</dbReference>
<dbReference type="GO" id="GO:0046872">
    <property type="term" value="F:metal ion binding"/>
    <property type="evidence" value="ECO:0007669"/>
    <property type="project" value="UniProtKB-KW"/>
</dbReference>
<feature type="domain" description="Cytochrome c" evidence="8">
    <location>
        <begin position="232"/>
        <end position="318"/>
    </location>
</feature>
<name>A0A4Q0QL29_9BRAD</name>
<evidence type="ECO:0000256" key="6">
    <source>
        <dbReference type="PROSITE-ProRule" id="PRU00433"/>
    </source>
</evidence>
<dbReference type="PANTHER" id="PTHR33751">
    <property type="entry name" value="CBB3-TYPE CYTOCHROME C OXIDASE SUBUNIT FIXP"/>
    <property type="match status" value="1"/>
</dbReference>
<dbReference type="InterPro" id="IPR009056">
    <property type="entry name" value="Cyt_c-like_dom"/>
</dbReference>
<gene>
    <name evidence="9" type="ORF">EAS61_19750</name>
</gene>
<evidence type="ECO:0000256" key="1">
    <source>
        <dbReference type="ARBA" id="ARBA00022448"/>
    </source>
</evidence>
<evidence type="ECO:0000313" key="9">
    <source>
        <dbReference type="EMBL" id="RXG94729.1"/>
    </source>
</evidence>
<evidence type="ECO:0000259" key="8">
    <source>
        <dbReference type="PROSITE" id="PS51007"/>
    </source>
</evidence>
<dbReference type="SUPFAM" id="SSF46626">
    <property type="entry name" value="Cytochrome c"/>
    <property type="match status" value="2"/>
</dbReference>
<evidence type="ECO:0000256" key="5">
    <source>
        <dbReference type="ARBA" id="ARBA00023004"/>
    </source>
</evidence>
<feature type="signal peptide" evidence="7">
    <location>
        <begin position="1"/>
        <end position="22"/>
    </location>
</feature>
<dbReference type="EMBL" id="RKMK01000017">
    <property type="protein sequence ID" value="RXG94729.1"/>
    <property type="molecule type" value="Genomic_DNA"/>
</dbReference>
<proteinExistence type="predicted"/>
<keyword evidence="3 6" id="KW-0479">Metal-binding</keyword>
<evidence type="ECO:0000256" key="4">
    <source>
        <dbReference type="ARBA" id="ARBA00022982"/>
    </source>
</evidence>
<dbReference type="RefSeq" id="WP_128934816.1">
    <property type="nucleotide sequence ID" value="NZ_CP022221.1"/>
</dbReference>
<reference evidence="9 10" key="1">
    <citation type="submission" date="2018-11" db="EMBL/GenBank/DDBJ databases">
        <title>Bradyrhizobium sp. nov., isolated from effective nodules of peanut in China.</title>
        <authorList>
            <person name="Li Y."/>
        </authorList>
    </citation>
    <scope>NUCLEOTIDE SEQUENCE [LARGE SCALE GENOMIC DNA]</scope>
    <source>
        <strain evidence="9 10">CCBAU 51770</strain>
    </source>
</reference>
<keyword evidence="1" id="KW-0813">Transport</keyword>
<keyword evidence="2 6" id="KW-0349">Heme</keyword>